<evidence type="ECO:0000256" key="1">
    <source>
        <dbReference type="SAM" id="SignalP"/>
    </source>
</evidence>
<accession>A0ABN3BQC0</accession>
<name>A0ABN3BQC0_9ACTN</name>
<keyword evidence="1" id="KW-0732">Signal</keyword>
<feature type="chain" id="PRO_5047358989" evidence="1">
    <location>
        <begin position="26"/>
        <end position="74"/>
    </location>
</feature>
<keyword evidence="3" id="KW-1185">Reference proteome</keyword>
<gene>
    <name evidence="2" type="ORF">GCM10009787_44780</name>
</gene>
<reference evidence="2 3" key="1">
    <citation type="journal article" date="2019" name="Int. J. Syst. Evol. Microbiol.">
        <title>The Global Catalogue of Microorganisms (GCM) 10K type strain sequencing project: providing services to taxonomists for standard genome sequencing and annotation.</title>
        <authorList>
            <consortium name="The Broad Institute Genomics Platform"/>
            <consortium name="The Broad Institute Genome Sequencing Center for Infectious Disease"/>
            <person name="Wu L."/>
            <person name="Ma J."/>
        </authorList>
    </citation>
    <scope>NUCLEOTIDE SEQUENCE [LARGE SCALE GENOMIC DNA]</scope>
    <source>
        <strain evidence="2 3">JCM 14924</strain>
    </source>
</reference>
<evidence type="ECO:0000313" key="2">
    <source>
        <dbReference type="EMBL" id="GAA2199146.1"/>
    </source>
</evidence>
<proteinExistence type="predicted"/>
<evidence type="ECO:0000313" key="3">
    <source>
        <dbReference type="Proteomes" id="UP001501391"/>
    </source>
</evidence>
<protein>
    <submittedName>
        <fullName evidence="2">Uncharacterized protein</fullName>
    </submittedName>
</protein>
<sequence>MRRLAITLAAALGAVGSVMVTTAQAAPTAGHREQPPYPYASCLAAAKQHGESPSYAVWHCDQLVKKGWVLPPRS</sequence>
<dbReference type="EMBL" id="BAAAOQ010000015">
    <property type="protein sequence ID" value="GAA2199146.1"/>
    <property type="molecule type" value="Genomic_DNA"/>
</dbReference>
<dbReference type="Proteomes" id="UP001501391">
    <property type="component" value="Unassembled WGS sequence"/>
</dbReference>
<comment type="caution">
    <text evidence="2">The sequence shown here is derived from an EMBL/GenBank/DDBJ whole genome shotgun (WGS) entry which is preliminary data.</text>
</comment>
<dbReference type="RefSeq" id="WP_346163401.1">
    <property type="nucleotide sequence ID" value="NZ_BAAAOQ010000015.1"/>
</dbReference>
<feature type="signal peptide" evidence="1">
    <location>
        <begin position="1"/>
        <end position="25"/>
    </location>
</feature>
<organism evidence="2 3">
    <name type="scientific">Streptomyces bangladeshensis</name>
    <dbReference type="NCBI Taxonomy" id="295352"/>
    <lineage>
        <taxon>Bacteria</taxon>
        <taxon>Bacillati</taxon>
        <taxon>Actinomycetota</taxon>
        <taxon>Actinomycetes</taxon>
        <taxon>Kitasatosporales</taxon>
        <taxon>Streptomycetaceae</taxon>
        <taxon>Streptomyces</taxon>
    </lineage>
</organism>